<evidence type="ECO:0000256" key="6">
    <source>
        <dbReference type="ARBA" id="ARBA00022692"/>
    </source>
</evidence>
<name>A0ABX6RHR3_PSEMX</name>
<feature type="transmembrane region" description="Helical" evidence="11">
    <location>
        <begin position="21"/>
        <end position="41"/>
    </location>
</feature>
<keyword evidence="3" id="KW-1003">Cell membrane</keyword>
<evidence type="ECO:0000313" key="14">
    <source>
        <dbReference type="Proteomes" id="UP000515506"/>
    </source>
</evidence>
<dbReference type="Pfam" id="PF12019">
    <property type="entry name" value="GspH"/>
    <property type="match status" value="1"/>
</dbReference>
<dbReference type="InterPro" id="IPR022346">
    <property type="entry name" value="T2SS_GspH"/>
</dbReference>
<dbReference type="Proteomes" id="UP000515506">
    <property type="component" value="Chromosome"/>
</dbReference>
<evidence type="ECO:0000256" key="2">
    <source>
        <dbReference type="ARBA" id="ARBA00021549"/>
    </source>
</evidence>
<keyword evidence="5" id="KW-0997">Cell inner membrane</keyword>
<dbReference type="InterPro" id="IPR012902">
    <property type="entry name" value="N_methyl_site"/>
</dbReference>
<gene>
    <name evidence="13" type="ORF">H4W19_08385</name>
</gene>
<evidence type="ECO:0000256" key="10">
    <source>
        <dbReference type="ARBA" id="ARBA00030775"/>
    </source>
</evidence>
<evidence type="ECO:0000259" key="12">
    <source>
        <dbReference type="Pfam" id="PF12019"/>
    </source>
</evidence>
<evidence type="ECO:0000256" key="8">
    <source>
        <dbReference type="ARBA" id="ARBA00023136"/>
    </source>
</evidence>
<evidence type="ECO:0000256" key="3">
    <source>
        <dbReference type="ARBA" id="ARBA00022475"/>
    </source>
</evidence>
<feature type="domain" description="General secretion pathway GspH" evidence="12">
    <location>
        <begin position="56"/>
        <end position="156"/>
    </location>
</feature>
<dbReference type="NCBIfam" id="TIGR02532">
    <property type="entry name" value="IV_pilin_GFxxxE"/>
    <property type="match status" value="1"/>
</dbReference>
<keyword evidence="14" id="KW-1185">Reference proteome</keyword>
<evidence type="ECO:0000256" key="1">
    <source>
        <dbReference type="ARBA" id="ARBA00004377"/>
    </source>
</evidence>
<comment type="similarity">
    <text evidence="9">Belongs to the GSP H family.</text>
</comment>
<evidence type="ECO:0000256" key="5">
    <source>
        <dbReference type="ARBA" id="ARBA00022519"/>
    </source>
</evidence>
<keyword evidence="6 11" id="KW-0812">Transmembrane</keyword>
<proteinExistence type="inferred from homology"/>
<protein>
    <recommendedName>
        <fullName evidence="2">Type II secretion system protein H</fullName>
    </recommendedName>
    <alternativeName>
        <fullName evidence="10">General secretion pathway protein H</fullName>
    </alternativeName>
</protein>
<evidence type="ECO:0000256" key="9">
    <source>
        <dbReference type="ARBA" id="ARBA00025772"/>
    </source>
</evidence>
<reference evidence="13 14" key="1">
    <citation type="submission" date="2020-08" db="EMBL/GenBank/DDBJ databases">
        <title>Streptomycin resistant and MDR strain, P. mexicana.</title>
        <authorList>
            <person name="Ganesh-kumar S."/>
            <person name="Zhe T."/>
            <person name="Yu Z."/>
            <person name="Min Y."/>
        </authorList>
    </citation>
    <scope>NUCLEOTIDE SEQUENCE [LARGE SCALE GENOMIC DNA]</scope>
    <source>
        <strain evidence="13 14">GTZY</strain>
    </source>
</reference>
<dbReference type="InterPro" id="IPR045584">
    <property type="entry name" value="Pilin-like"/>
</dbReference>
<keyword evidence="4" id="KW-0488">Methylation</keyword>
<organism evidence="13 14">
    <name type="scientific">Pseudoxanthomonas mexicana</name>
    <dbReference type="NCBI Taxonomy" id="128785"/>
    <lineage>
        <taxon>Bacteria</taxon>
        <taxon>Pseudomonadati</taxon>
        <taxon>Pseudomonadota</taxon>
        <taxon>Gammaproteobacteria</taxon>
        <taxon>Lysobacterales</taxon>
        <taxon>Lysobacteraceae</taxon>
        <taxon>Pseudoxanthomonas</taxon>
    </lineage>
</organism>
<keyword evidence="7 11" id="KW-1133">Transmembrane helix</keyword>
<sequence length="184" mass="19487">MRVGDNPERSSIGLPARQAGFSMIELMVTLAVLAILIAMAVPSFTSIINNNRLAAQANEVITSLQVARTEAIRRNERVTVCRSTDGATCSAAAGAWDTWITLVVRNNEVLRVNTARAPVQVNSQDLAVTYAADGLAYEAAGVLAANAFSVCIPTDQPATNRRWVNLNSGSRIETVTDGNAGACP</sequence>
<dbReference type="EMBL" id="CP060028">
    <property type="protein sequence ID" value="QND81739.1"/>
    <property type="molecule type" value="Genomic_DNA"/>
</dbReference>
<evidence type="ECO:0000256" key="4">
    <source>
        <dbReference type="ARBA" id="ARBA00022481"/>
    </source>
</evidence>
<dbReference type="Gene3D" id="3.55.40.10">
    <property type="entry name" value="minor pseudopilin epsh domain"/>
    <property type="match status" value="1"/>
</dbReference>
<accession>A0ABX6RHR3</accession>
<dbReference type="SUPFAM" id="SSF54523">
    <property type="entry name" value="Pili subunits"/>
    <property type="match status" value="1"/>
</dbReference>
<comment type="subcellular location">
    <subcellularLocation>
        <location evidence="1">Cell inner membrane</location>
        <topology evidence="1">Single-pass membrane protein</topology>
    </subcellularLocation>
</comment>
<dbReference type="Pfam" id="PF07963">
    <property type="entry name" value="N_methyl"/>
    <property type="match status" value="1"/>
</dbReference>
<evidence type="ECO:0000256" key="7">
    <source>
        <dbReference type="ARBA" id="ARBA00022989"/>
    </source>
</evidence>
<evidence type="ECO:0000313" key="13">
    <source>
        <dbReference type="EMBL" id="QND81739.1"/>
    </source>
</evidence>
<keyword evidence="8 11" id="KW-0472">Membrane</keyword>
<evidence type="ECO:0000256" key="11">
    <source>
        <dbReference type="SAM" id="Phobius"/>
    </source>
</evidence>